<protein>
    <submittedName>
        <fullName evidence="2">AAA domain protein</fullName>
    </submittedName>
</protein>
<dbReference type="RefSeq" id="WP_106024641.1">
    <property type="nucleotide sequence ID" value="NZ_PVXN01000055.1"/>
</dbReference>
<dbReference type="AlphaFoldDB" id="A0A2T0ANG4"/>
<name>A0A2T0ANG4_9CLOT</name>
<dbReference type="InterPro" id="IPR027417">
    <property type="entry name" value="P-loop_NTPase"/>
</dbReference>
<dbReference type="OrthoDB" id="9781481at2"/>
<dbReference type="SUPFAM" id="SSF52540">
    <property type="entry name" value="P-loop containing nucleoside triphosphate hydrolases"/>
    <property type="match status" value="1"/>
</dbReference>
<proteinExistence type="predicted"/>
<dbReference type="GO" id="GO:0005524">
    <property type="term" value="F:ATP binding"/>
    <property type="evidence" value="ECO:0007669"/>
    <property type="project" value="InterPro"/>
</dbReference>
<reference evidence="2 3" key="1">
    <citation type="submission" date="2018-03" db="EMBL/GenBank/DDBJ databases">
        <title>Genome sequence of Clostridium thermopalmarium DSM 5974.</title>
        <authorList>
            <person name="Poehlein A."/>
            <person name="Daniel R."/>
        </authorList>
    </citation>
    <scope>NUCLEOTIDE SEQUENCE [LARGE SCALE GENOMIC DNA]</scope>
    <source>
        <strain evidence="2 3">DSM 5974</strain>
    </source>
</reference>
<comment type="caution">
    <text evidence="2">The sequence shown here is derived from an EMBL/GenBank/DDBJ whole genome shotgun (WGS) entry which is preliminary data.</text>
</comment>
<dbReference type="EMBL" id="PVXN01000055">
    <property type="protein sequence ID" value="PRR70517.1"/>
    <property type="molecule type" value="Genomic_DNA"/>
</dbReference>
<dbReference type="PANTHER" id="PTHR37291:SF1">
    <property type="entry name" value="TYPE IV METHYL-DIRECTED RESTRICTION ENZYME ECOKMCRB SUBUNIT"/>
    <property type="match status" value="1"/>
</dbReference>
<feature type="domain" description="ATPase dynein-related AAA" evidence="1">
    <location>
        <begin position="339"/>
        <end position="443"/>
    </location>
</feature>
<keyword evidence="3" id="KW-1185">Reference proteome</keyword>
<gene>
    <name evidence="2" type="ORF">CPAL_22270</name>
</gene>
<evidence type="ECO:0000313" key="2">
    <source>
        <dbReference type="EMBL" id="PRR70517.1"/>
    </source>
</evidence>
<evidence type="ECO:0000313" key="3">
    <source>
        <dbReference type="Proteomes" id="UP000239614"/>
    </source>
</evidence>
<dbReference type="InterPro" id="IPR011704">
    <property type="entry name" value="ATPase_dyneun-rel_AAA"/>
</dbReference>
<evidence type="ECO:0000259" key="1">
    <source>
        <dbReference type="Pfam" id="PF07728"/>
    </source>
</evidence>
<sequence>MDSWSKPNIDNIIARKRVDLSLFKYGIHIPIEYRKSFLSIIPEGYISLGKAKKIIMEFDDFSAEAEIRNINVQKRNDDVLQIRYGVNSDIAKYLKSKFKKSYYILEANSSQDQDNINEYIEFYKSDKPYKLNVKLITESEDTMSIKEKFFNYIGDKNSLGNNYQKSYKLILLIKLLNNVNAEGKGDYEKICNDIANFYIKRHSDGLLVESSDSKIAQKINSLSVDIVKSIMNENAYKVINNQGYVYKEQIDDQEYLCFNKELWNSLNKEDISNLNSILYSKLELYYKERINDSNDNKEEDLIIKDAVEQIHNYILAKGYTYDLDLIKNYYLSLKTKPFVLLSGISGTGKSKLVQLFAEAIGSTCENGRFMLIPVRPDWSDPSDLLGYKNIDNKFLQGPLTTIITRAIDDPTNPYFVCLDEMNLARVEYYFSDVLSLMETRKKIGEKIVTEKIFKIETFGEDKEAAKKYGDLYIPENLYIVGTVNMDETTFPFSKKVLDRANTIEFNEVNLNINFEYFDTIVEDIKGLKMNNSYISSKYLKVIDCINKREEIEKIISILNEINYELEKINHHFGYRVRDEVVLV</sequence>
<dbReference type="Proteomes" id="UP000239614">
    <property type="component" value="Unassembled WGS sequence"/>
</dbReference>
<dbReference type="Pfam" id="PF07728">
    <property type="entry name" value="AAA_5"/>
    <property type="match status" value="1"/>
</dbReference>
<organism evidence="2 3">
    <name type="scientific">Clostridium thermopalmarium DSM 5974</name>
    <dbReference type="NCBI Taxonomy" id="1121340"/>
    <lineage>
        <taxon>Bacteria</taxon>
        <taxon>Bacillati</taxon>
        <taxon>Bacillota</taxon>
        <taxon>Clostridia</taxon>
        <taxon>Eubacteriales</taxon>
        <taxon>Clostridiaceae</taxon>
        <taxon>Clostridium</taxon>
    </lineage>
</organism>
<dbReference type="PANTHER" id="PTHR37291">
    <property type="entry name" value="5-METHYLCYTOSINE-SPECIFIC RESTRICTION ENZYME B"/>
    <property type="match status" value="1"/>
</dbReference>
<dbReference type="GO" id="GO:0016887">
    <property type="term" value="F:ATP hydrolysis activity"/>
    <property type="evidence" value="ECO:0007669"/>
    <property type="project" value="InterPro"/>
</dbReference>
<dbReference type="Gene3D" id="3.40.50.300">
    <property type="entry name" value="P-loop containing nucleotide triphosphate hydrolases"/>
    <property type="match status" value="1"/>
</dbReference>
<dbReference type="InterPro" id="IPR052934">
    <property type="entry name" value="Methyl-DNA_Rec/Restrict_Enz"/>
</dbReference>
<accession>A0A2T0ANG4</accession>